<evidence type="ECO:0000313" key="5">
    <source>
        <dbReference type="EMBL" id="GIO32351.1"/>
    </source>
</evidence>
<dbReference type="SUPFAM" id="SSF53335">
    <property type="entry name" value="S-adenosyl-L-methionine-dependent methyltransferases"/>
    <property type="match status" value="1"/>
</dbReference>
<keyword evidence="1" id="KW-0479">Metal-binding</keyword>
<organism evidence="5 6">
    <name type="scientific">Paenibacillus albilobatus</name>
    <dbReference type="NCBI Taxonomy" id="2716884"/>
    <lineage>
        <taxon>Bacteria</taxon>
        <taxon>Bacillati</taxon>
        <taxon>Bacillota</taxon>
        <taxon>Bacilli</taxon>
        <taxon>Bacillales</taxon>
        <taxon>Paenibacillaceae</taxon>
        <taxon>Paenibacillus</taxon>
    </lineage>
</organism>
<dbReference type="EMBL" id="BORQ01000004">
    <property type="protein sequence ID" value="GIO32351.1"/>
    <property type="molecule type" value="Genomic_DNA"/>
</dbReference>
<name>A0A920CAF0_9BACL</name>
<dbReference type="Pfam" id="PF13649">
    <property type="entry name" value="Methyltransf_25"/>
    <property type="match status" value="1"/>
</dbReference>
<feature type="binding site" evidence="1">
    <location>
        <position position="40"/>
    </location>
    <ligand>
        <name>Zn(2+)</name>
        <dbReference type="ChEBI" id="CHEBI:29105"/>
    </ligand>
</feature>
<evidence type="ECO:0000313" key="6">
    <source>
        <dbReference type="Proteomes" id="UP000679779"/>
    </source>
</evidence>
<feature type="binding site" evidence="2">
    <location>
        <position position="82"/>
    </location>
    <ligand>
        <name>S-adenosyl-L-methionine</name>
        <dbReference type="ChEBI" id="CHEBI:59789"/>
    </ligand>
</feature>
<feature type="binding site" evidence="2">
    <location>
        <position position="206"/>
    </location>
    <ligand>
        <name>S-adenosyl-L-methionine</name>
        <dbReference type="ChEBI" id="CHEBI:59789"/>
    </ligand>
</feature>
<keyword evidence="6" id="KW-1185">Reference proteome</keyword>
<keyword evidence="1" id="KW-0862">Zinc</keyword>
<reference evidence="5" key="1">
    <citation type="submission" date="2021-03" db="EMBL/GenBank/DDBJ databases">
        <title>Antimicrobial resistance genes in bacteria isolated from Japanese honey, and their potential for conferring macrolide and lincosamide resistance in the American foulbrood pathogen Paenibacillus larvae.</title>
        <authorList>
            <person name="Okamoto M."/>
            <person name="Kumagai M."/>
            <person name="Kanamori H."/>
            <person name="Takamatsu D."/>
        </authorList>
    </citation>
    <scope>NUCLEOTIDE SEQUENCE</scope>
    <source>
        <strain evidence="5">J2TS6</strain>
    </source>
</reference>
<comment type="caution">
    <text evidence="5">The sequence shown here is derived from an EMBL/GenBank/DDBJ whole genome shotgun (WGS) entry which is preliminary data.</text>
</comment>
<dbReference type="AlphaFoldDB" id="A0A920CAF0"/>
<feature type="binding site" evidence="1">
    <location>
        <position position="26"/>
    </location>
    <ligand>
        <name>Zn(2+)</name>
        <dbReference type="ChEBI" id="CHEBI:29105"/>
    </ligand>
</feature>
<evidence type="ECO:0000256" key="1">
    <source>
        <dbReference type="PIRSR" id="PIRSR018249-1"/>
    </source>
</evidence>
<dbReference type="InterPro" id="IPR041698">
    <property type="entry name" value="Methyltransf_25"/>
</dbReference>
<evidence type="ECO:0000259" key="4">
    <source>
        <dbReference type="Pfam" id="PF21302"/>
    </source>
</evidence>
<dbReference type="Gene3D" id="3.40.50.150">
    <property type="entry name" value="Vaccinia Virus protein VP39"/>
    <property type="match status" value="1"/>
</dbReference>
<dbReference type="InterPro" id="IPR029063">
    <property type="entry name" value="SAM-dependent_MTases_sf"/>
</dbReference>
<dbReference type="GO" id="GO:0046872">
    <property type="term" value="F:metal ion binding"/>
    <property type="evidence" value="ECO:0007669"/>
    <property type="project" value="UniProtKB-KW"/>
</dbReference>
<feature type="domain" description="23S rRNA (guanine(745)-N(1))-methyltransferase N-terminal" evidence="4">
    <location>
        <begin position="21"/>
        <end position="58"/>
    </location>
</feature>
<dbReference type="PANTHER" id="PTHR43460:SF1">
    <property type="entry name" value="METHYLTRANSFERASE TYPE 11 DOMAIN-CONTAINING PROTEIN"/>
    <property type="match status" value="1"/>
</dbReference>
<evidence type="ECO:0000256" key="2">
    <source>
        <dbReference type="PIRSR" id="PIRSR018249-2"/>
    </source>
</evidence>
<evidence type="ECO:0008006" key="7">
    <source>
        <dbReference type="Google" id="ProtNLM"/>
    </source>
</evidence>
<keyword evidence="2" id="KW-0949">S-adenosyl-L-methionine</keyword>
<dbReference type="Pfam" id="PF21302">
    <property type="entry name" value="Zn_ribbon_RlmA"/>
    <property type="match status" value="1"/>
</dbReference>
<accession>A0A920CAF0</accession>
<dbReference type="InterPro" id="IPR052939">
    <property type="entry name" value="23S_rRNA_MeTrnsfrase_RlmA"/>
</dbReference>
<dbReference type="InterPro" id="IPR016718">
    <property type="entry name" value="rRNA_m1G-MeTrfase_A_prd"/>
</dbReference>
<dbReference type="RefSeq" id="WP_212958052.1">
    <property type="nucleotide sequence ID" value="NZ_BORQ01000004.1"/>
</dbReference>
<feature type="domain" description="Methyltransferase" evidence="3">
    <location>
        <begin position="107"/>
        <end position="195"/>
    </location>
</feature>
<protein>
    <recommendedName>
        <fullName evidence="7">Methyltransferase domain-containing protein</fullName>
    </recommendedName>
</protein>
<feature type="binding site" evidence="1">
    <location>
        <position position="23"/>
    </location>
    <ligand>
        <name>Zn(2+)</name>
        <dbReference type="ChEBI" id="CHEBI:29105"/>
    </ligand>
</feature>
<sequence>MSKKEHMLSLAGLLARHVSLFRCPVCGMAMNLANERSLSCTSGHLFDLSRDGYVHLMPNAKPGKYDKELFAARKLINGSGYFNGLLEELFAVIAEHFGPEPAAPLSVLDAGCGEGSHLSALQAHLESRLHRDVIAVGADLSKPGVRTAAKGNPRALWCVADLARSPFQDESFDVITNILSPSNYGEFRRLLANGGMLAKVVPGPEYLRELRQFLYGRQARRDKDPERTAALFAEHFPDMEERRVRYETLLDPRHLEAMLRMTPLSWHAPEEQVRRLLAQSSFRMTFDFYILWGKHFIK</sequence>
<gene>
    <name evidence="5" type="ORF">J2TS6_34920</name>
</gene>
<dbReference type="PANTHER" id="PTHR43460">
    <property type="entry name" value="METHYLTRANSFERASE"/>
    <property type="match status" value="1"/>
</dbReference>
<feature type="binding site" evidence="1">
    <location>
        <position position="44"/>
    </location>
    <ligand>
        <name>Zn(2+)</name>
        <dbReference type="ChEBI" id="CHEBI:29105"/>
    </ligand>
</feature>
<dbReference type="GO" id="GO:0008168">
    <property type="term" value="F:methyltransferase activity"/>
    <property type="evidence" value="ECO:0007669"/>
    <property type="project" value="InterPro"/>
</dbReference>
<dbReference type="PIRSF" id="PIRSF018249">
    <property type="entry name" value="MyrA_prd"/>
    <property type="match status" value="1"/>
</dbReference>
<dbReference type="Proteomes" id="UP000679779">
    <property type="component" value="Unassembled WGS sequence"/>
</dbReference>
<proteinExistence type="predicted"/>
<dbReference type="InterPro" id="IPR048647">
    <property type="entry name" value="RlmA_N"/>
</dbReference>
<evidence type="ECO:0000259" key="3">
    <source>
        <dbReference type="Pfam" id="PF13649"/>
    </source>
</evidence>
<dbReference type="CDD" id="cd02440">
    <property type="entry name" value="AdoMet_MTases"/>
    <property type="match status" value="1"/>
</dbReference>
<feature type="binding site" evidence="2">
    <location>
        <begin position="114"/>
        <end position="115"/>
    </location>
    <ligand>
        <name>S-adenosyl-L-methionine</name>
        <dbReference type="ChEBI" id="CHEBI:59789"/>
    </ligand>
</feature>